<feature type="compositionally biased region" description="Low complexity" evidence="1">
    <location>
        <begin position="189"/>
        <end position="204"/>
    </location>
</feature>
<comment type="caution">
    <text evidence="2">The sequence shown here is derived from an EMBL/GenBank/DDBJ whole genome shotgun (WGS) entry which is preliminary data.</text>
</comment>
<organism evidence="2 3">
    <name type="scientific">Wallemia ichthyophaga</name>
    <dbReference type="NCBI Taxonomy" id="245174"/>
    <lineage>
        <taxon>Eukaryota</taxon>
        <taxon>Fungi</taxon>
        <taxon>Dikarya</taxon>
        <taxon>Basidiomycota</taxon>
        <taxon>Wallemiomycotina</taxon>
        <taxon>Wallemiomycetes</taxon>
        <taxon>Wallemiales</taxon>
        <taxon>Wallemiaceae</taxon>
        <taxon>Wallemia</taxon>
    </lineage>
</organism>
<feature type="compositionally biased region" description="Basic and acidic residues" evidence="1">
    <location>
        <begin position="216"/>
        <end position="229"/>
    </location>
</feature>
<evidence type="ECO:0000313" key="2">
    <source>
        <dbReference type="EMBL" id="TIB08998.1"/>
    </source>
</evidence>
<reference evidence="2 3" key="1">
    <citation type="submission" date="2019-03" db="EMBL/GenBank/DDBJ databases">
        <title>Sequencing 23 genomes of Wallemia ichthyophaga.</title>
        <authorList>
            <person name="Gostincar C."/>
        </authorList>
    </citation>
    <scope>NUCLEOTIDE SEQUENCE [LARGE SCALE GENOMIC DNA]</scope>
    <source>
        <strain evidence="2 3">EXF-8621</strain>
    </source>
</reference>
<feature type="region of interest" description="Disordered" evidence="1">
    <location>
        <begin position="14"/>
        <end position="72"/>
    </location>
</feature>
<proteinExistence type="predicted"/>
<feature type="compositionally biased region" description="Polar residues" evidence="1">
    <location>
        <begin position="205"/>
        <end position="215"/>
    </location>
</feature>
<feature type="compositionally biased region" description="Gly residues" evidence="1">
    <location>
        <begin position="32"/>
        <end position="41"/>
    </location>
</feature>
<dbReference type="Proteomes" id="UP000306954">
    <property type="component" value="Unassembled WGS sequence"/>
</dbReference>
<feature type="compositionally biased region" description="Polar residues" evidence="1">
    <location>
        <begin position="153"/>
        <end position="164"/>
    </location>
</feature>
<evidence type="ECO:0000256" key="1">
    <source>
        <dbReference type="SAM" id="MobiDB-lite"/>
    </source>
</evidence>
<sequence>MMLWRCCWRRRKDSNDINNSEQDERTRLLDNEGGGTSGGGSTYSPALPPATPSYSRSHSHAPDSHTTENDKDTASLNDIVSKASEQMVNITNSNSSLKAATSIHSLRDLNCLSNWLQGDPIKLDKATDREQELIKDTASGLAEVFENAFDFSLSQSNSEASSRRGSMKSEGIDDKDGIGSGSKGNSRPNSINNNTTTNTTINSSEQHGLSFNQRRLSLDEQSMHEEFENTPRQTLSSTPRNTHNTRDNVS</sequence>
<gene>
    <name evidence="2" type="ORF">E3P90_03457</name>
</gene>
<dbReference type="EMBL" id="SPOF01000048">
    <property type="protein sequence ID" value="TIB08998.1"/>
    <property type="molecule type" value="Genomic_DNA"/>
</dbReference>
<feature type="compositionally biased region" description="Polar residues" evidence="1">
    <location>
        <begin position="230"/>
        <end position="243"/>
    </location>
</feature>
<feature type="compositionally biased region" description="Basic and acidic residues" evidence="1">
    <location>
        <begin position="60"/>
        <end position="72"/>
    </location>
</feature>
<feature type="region of interest" description="Disordered" evidence="1">
    <location>
        <begin position="153"/>
        <end position="250"/>
    </location>
</feature>
<accession>A0A4T0H3R4</accession>
<protein>
    <submittedName>
        <fullName evidence="2">Uncharacterized protein</fullName>
    </submittedName>
</protein>
<dbReference type="AlphaFoldDB" id="A0A4T0H3R4"/>
<name>A0A4T0H3R4_WALIC</name>
<evidence type="ECO:0000313" key="3">
    <source>
        <dbReference type="Proteomes" id="UP000306954"/>
    </source>
</evidence>